<feature type="transmembrane region" description="Helical" evidence="1">
    <location>
        <begin position="28"/>
        <end position="50"/>
    </location>
</feature>
<dbReference type="AlphaFoldDB" id="A0A0G0L1N7"/>
<accession>A0A0G0L1N7</accession>
<keyword evidence="1" id="KW-0472">Membrane</keyword>
<keyword evidence="1" id="KW-1133">Transmembrane helix</keyword>
<keyword evidence="1" id="KW-0812">Transmembrane</keyword>
<evidence type="ECO:0008006" key="4">
    <source>
        <dbReference type="Google" id="ProtNLM"/>
    </source>
</evidence>
<protein>
    <recommendedName>
        <fullName evidence="4">Fimbrial assembly family protein</fullName>
    </recommendedName>
</protein>
<evidence type="ECO:0000313" key="3">
    <source>
        <dbReference type="Proteomes" id="UP000034081"/>
    </source>
</evidence>
<gene>
    <name evidence="2" type="ORF">UT08_C0003G0051</name>
</gene>
<name>A0A0G0L1N7_9BACT</name>
<reference evidence="2 3" key="1">
    <citation type="journal article" date="2015" name="Nature">
        <title>rRNA introns, odd ribosomes, and small enigmatic genomes across a large radiation of phyla.</title>
        <authorList>
            <person name="Brown C.T."/>
            <person name="Hug L.A."/>
            <person name="Thomas B.C."/>
            <person name="Sharon I."/>
            <person name="Castelle C.J."/>
            <person name="Singh A."/>
            <person name="Wilkins M.J."/>
            <person name="Williams K.H."/>
            <person name="Banfield J.F."/>
        </authorList>
    </citation>
    <scope>NUCLEOTIDE SEQUENCE [LARGE SCALE GENOMIC DNA]</scope>
</reference>
<dbReference type="Proteomes" id="UP000034081">
    <property type="component" value="Unassembled WGS sequence"/>
</dbReference>
<proteinExistence type="predicted"/>
<dbReference type="EMBL" id="LBVL01000003">
    <property type="protein sequence ID" value="KKQ85888.1"/>
    <property type="molecule type" value="Genomic_DNA"/>
</dbReference>
<comment type="caution">
    <text evidence="2">The sequence shown here is derived from an EMBL/GenBank/DDBJ whole genome shotgun (WGS) entry which is preliminary data.</text>
</comment>
<evidence type="ECO:0000256" key="1">
    <source>
        <dbReference type="SAM" id="Phobius"/>
    </source>
</evidence>
<dbReference type="STRING" id="1618570.UT08_C0003G0051"/>
<evidence type="ECO:0000313" key="2">
    <source>
        <dbReference type="EMBL" id="KKQ85888.1"/>
    </source>
</evidence>
<organism evidence="2 3">
    <name type="scientific">Candidatus Woesebacteria bacterium GW2011_GWB1_38_8</name>
    <dbReference type="NCBI Taxonomy" id="1618570"/>
    <lineage>
        <taxon>Bacteria</taxon>
        <taxon>Candidatus Woeseibacteriota</taxon>
    </lineage>
</organism>
<sequence length="177" mass="19601">MTSGINLLPSEFVPKGSVAKIGKSIRRFGFVIIILFFIVASFSGVSIYLLGRRMISSRESTSKLKNELDALRGSEQSLILVQDRVKKIDSVNKKKDAKEEIDILSEMSEVLTDGVIIDSSHLKEDIAEVTFQSSNLTDMTRLINTVGGLGEYKIVTLILFDFTPTKGYMVTLGFSKI</sequence>